<evidence type="ECO:0000259" key="6">
    <source>
        <dbReference type="Pfam" id="PF01490"/>
    </source>
</evidence>
<evidence type="ECO:0000256" key="4">
    <source>
        <dbReference type="ARBA" id="ARBA00023136"/>
    </source>
</evidence>
<dbReference type="Proteomes" id="UP000887575">
    <property type="component" value="Unassembled WGS sequence"/>
</dbReference>
<keyword evidence="7" id="KW-1185">Reference proteome</keyword>
<dbReference type="PANTHER" id="PTHR22950:SF349">
    <property type="entry name" value="AMINO ACID TRANSPORTER TRANSMEMBRANE DOMAIN-CONTAINING PROTEIN"/>
    <property type="match status" value="1"/>
</dbReference>
<feature type="transmembrane region" description="Helical" evidence="5">
    <location>
        <begin position="328"/>
        <end position="352"/>
    </location>
</feature>
<comment type="subcellular location">
    <subcellularLocation>
        <location evidence="1">Membrane</location>
        <topology evidence="1">Multi-pass membrane protein</topology>
    </subcellularLocation>
</comment>
<feature type="transmembrane region" description="Helical" evidence="5">
    <location>
        <begin position="373"/>
        <end position="395"/>
    </location>
</feature>
<evidence type="ECO:0000256" key="1">
    <source>
        <dbReference type="ARBA" id="ARBA00004141"/>
    </source>
</evidence>
<feature type="transmembrane region" description="Helical" evidence="5">
    <location>
        <begin position="189"/>
        <end position="205"/>
    </location>
</feature>
<sequence>MLPKGSINSAKETIIIDEKDIGVDHGEKDFERDGSNSMIFREIQSENKLAHQGEINYLQTLVSLIKAMVGAGVLSLPYAFKQAGLWMGFSLMSLFGFISYFTFRKIVLCAHYLAKEHNFESLDYGWMAEKAFEKSLPPLRRFATPMRYAINTCIFGFQLGVCSSYVVFIKEHAKELVDYKSPSNSISPALYYVIEFGFVTLLVLVRSIRVISFVALAGNVFVSTALLAITQELVRSEHHVGSLPAVQGIGGMVLAAGAILYSFEGQAIILPLTNKMKKPKQMMGVFGVLSIGVGVVTFIYVGVGFLGYITYGDDTAASIGLNLPNYGIWFYVKLLLVLVVYTSYLIQQFVIVDMAWPFIKEKIENRNFFPRLLVLWEFLFKIFLNFISFLLAIVVPKLDDIIPLVGVTAGMLLALVIPSICHTVTFLPKWLKEKNYRWMMIHCSIDLTLFIAGWFFVIDGFITNLQNILKDVRDGEFKFG</sequence>
<feature type="transmembrane region" description="Helical" evidence="5">
    <location>
        <begin position="210"/>
        <end position="229"/>
    </location>
</feature>
<dbReference type="GO" id="GO:0015179">
    <property type="term" value="F:L-amino acid transmembrane transporter activity"/>
    <property type="evidence" value="ECO:0007669"/>
    <property type="project" value="TreeGrafter"/>
</dbReference>
<feature type="transmembrane region" description="Helical" evidence="5">
    <location>
        <begin position="148"/>
        <end position="169"/>
    </location>
</feature>
<proteinExistence type="predicted"/>
<dbReference type="InterPro" id="IPR013057">
    <property type="entry name" value="AA_transpt_TM"/>
</dbReference>
<feature type="transmembrane region" description="Helical" evidence="5">
    <location>
        <begin position="401"/>
        <end position="427"/>
    </location>
</feature>
<dbReference type="Pfam" id="PF01490">
    <property type="entry name" value="Aa_trans"/>
    <property type="match status" value="1"/>
</dbReference>
<feature type="transmembrane region" description="Helical" evidence="5">
    <location>
        <begin position="284"/>
        <end position="308"/>
    </location>
</feature>
<accession>A0AAF3FKC1</accession>
<feature type="domain" description="Amino acid transporter transmembrane" evidence="6">
    <location>
        <begin position="55"/>
        <end position="458"/>
    </location>
</feature>
<organism evidence="7 8">
    <name type="scientific">Mesorhabditis belari</name>
    <dbReference type="NCBI Taxonomy" id="2138241"/>
    <lineage>
        <taxon>Eukaryota</taxon>
        <taxon>Metazoa</taxon>
        <taxon>Ecdysozoa</taxon>
        <taxon>Nematoda</taxon>
        <taxon>Chromadorea</taxon>
        <taxon>Rhabditida</taxon>
        <taxon>Rhabditina</taxon>
        <taxon>Rhabditomorpha</taxon>
        <taxon>Rhabditoidea</taxon>
        <taxon>Rhabditidae</taxon>
        <taxon>Mesorhabditinae</taxon>
        <taxon>Mesorhabditis</taxon>
    </lineage>
</organism>
<evidence type="ECO:0000256" key="3">
    <source>
        <dbReference type="ARBA" id="ARBA00022989"/>
    </source>
</evidence>
<feature type="transmembrane region" description="Helical" evidence="5">
    <location>
        <begin position="249"/>
        <end position="272"/>
    </location>
</feature>
<protein>
    <submittedName>
        <fullName evidence="8">Amino acid transporter transmembrane domain-containing protein</fullName>
    </submittedName>
</protein>
<keyword evidence="3 5" id="KW-1133">Transmembrane helix</keyword>
<feature type="transmembrane region" description="Helical" evidence="5">
    <location>
        <begin position="57"/>
        <end position="79"/>
    </location>
</feature>
<keyword evidence="4 5" id="KW-0472">Membrane</keyword>
<evidence type="ECO:0000313" key="7">
    <source>
        <dbReference type="Proteomes" id="UP000887575"/>
    </source>
</evidence>
<dbReference type="GO" id="GO:0005774">
    <property type="term" value="C:vacuolar membrane"/>
    <property type="evidence" value="ECO:0007669"/>
    <property type="project" value="TreeGrafter"/>
</dbReference>
<keyword evidence="2 5" id="KW-0812">Transmembrane</keyword>
<reference evidence="8" key="1">
    <citation type="submission" date="2024-02" db="UniProtKB">
        <authorList>
            <consortium name="WormBaseParasite"/>
        </authorList>
    </citation>
    <scope>IDENTIFICATION</scope>
</reference>
<feature type="transmembrane region" description="Helical" evidence="5">
    <location>
        <begin position="85"/>
        <end position="103"/>
    </location>
</feature>
<dbReference type="WBParaSite" id="MBELARI_LOCUS7445">
    <property type="protein sequence ID" value="MBELARI_LOCUS7445"/>
    <property type="gene ID" value="MBELARI_LOCUS7445"/>
</dbReference>
<evidence type="ECO:0000256" key="2">
    <source>
        <dbReference type="ARBA" id="ARBA00022692"/>
    </source>
</evidence>
<dbReference type="AlphaFoldDB" id="A0AAF3FKC1"/>
<evidence type="ECO:0000256" key="5">
    <source>
        <dbReference type="SAM" id="Phobius"/>
    </source>
</evidence>
<dbReference type="PANTHER" id="PTHR22950">
    <property type="entry name" value="AMINO ACID TRANSPORTER"/>
    <property type="match status" value="1"/>
</dbReference>
<name>A0AAF3FKC1_9BILA</name>
<evidence type="ECO:0000313" key="8">
    <source>
        <dbReference type="WBParaSite" id="MBELARI_LOCUS7445"/>
    </source>
</evidence>